<evidence type="ECO:0000313" key="3">
    <source>
        <dbReference type="Proteomes" id="UP001500751"/>
    </source>
</evidence>
<accession>A0ABP5GUW6</accession>
<organism evidence="2 3">
    <name type="scientific">Catenulispora yoronensis</name>
    <dbReference type="NCBI Taxonomy" id="450799"/>
    <lineage>
        <taxon>Bacteria</taxon>
        <taxon>Bacillati</taxon>
        <taxon>Actinomycetota</taxon>
        <taxon>Actinomycetes</taxon>
        <taxon>Catenulisporales</taxon>
        <taxon>Catenulisporaceae</taxon>
        <taxon>Catenulispora</taxon>
    </lineage>
</organism>
<evidence type="ECO:0000313" key="2">
    <source>
        <dbReference type="EMBL" id="GAA2057947.1"/>
    </source>
</evidence>
<feature type="transmembrane region" description="Helical" evidence="1">
    <location>
        <begin position="30"/>
        <end position="47"/>
    </location>
</feature>
<dbReference type="EMBL" id="BAAAQN010000069">
    <property type="protein sequence ID" value="GAA2057947.1"/>
    <property type="molecule type" value="Genomic_DNA"/>
</dbReference>
<gene>
    <name evidence="2" type="ORF">GCM10009839_79410</name>
</gene>
<keyword evidence="1" id="KW-1133">Transmembrane helix</keyword>
<sequence length="87" mass="8877">MGTSPVLPAHSRLSSVECAGTIPWSRRQEASVVVVIVVLAAVCTMVVNGYGPSAVGTTLAAVGALLTQVLRRTAAVGQSELDELSAE</sequence>
<evidence type="ECO:0000256" key="1">
    <source>
        <dbReference type="SAM" id="Phobius"/>
    </source>
</evidence>
<name>A0ABP5GUW6_9ACTN</name>
<comment type="caution">
    <text evidence="2">The sequence shown here is derived from an EMBL/GenBank/DDBJ whole genome shotgun (WGS) entry which is preliminary data.</text>
</comment>
<dbReference type="Proteomes" id="UP001500751">
    <property type="component" value="Unassembled WGS sequence"/>
</dbReference>
<proteinExistence type="predicted"/>
<keyword evidence="1" id="KW-0472">Membrane</keyword>
<protein>
    <submittedName>
        <fullName evidence="2">Uncharacterized protein</fullName>
    </submittedName>
</protein>
<keyword evidence="1" id="KW-0812">Transmembrane</keyword>
<reference evidence="3" key="1">
    <citation type="journal article" date="2019" name="Int. J. Syst. Evol. Microbiol.">
        <title>The Global Catalogue of Microorganisms (GCM) 10K type strain sequencing project: providing services to taxonomists for standard genome sequencing and annotation.</title>
        <authorList>
            <consortium name="The Broad Institute Genomics Platform"/>
            <consortium name="The Broad Institute Genome Sequencing Center for Infectious Disease"/>
            <person name="Wu L."/>
            <person name="Ma J."/>
        </authorList>
    </citation>
    <scope>NUCLEOTIDE SEQUENCE [LARGE SCALE GENOMIC DNA]</scope>
    <source>
        <strain evidence="3">JCM 16014</strain>
    </source>
</reference>
<dbReference type="RefSeq" id="WP_344670887.1">
    <property type="nucleotide sequence ID" value="NZ_BAAAQN010000069.1"/>
</dbReference>
<keyword evidence="3" id="KW-1185">Reference proteome</keyword>